<evidence type="ECO:0000256" key="1">
    <source>
        <dbReference type="ARBA" id="ARBA00004191"/>
    </source>
</evidence>
<accession>A0A838ZMW4</accession>
<dbReference type="InterPro" id="IPR051648">
    <property type="entry name" value="CWI-Assembly_Regulator"/>
</dbReference>
<dbReference type="EMBL" id="JACDZE010000001">
    <property type="protein sequence ID" value="MBA5629180.1"/>
    <property type="molecule type" value="Genomic_DNA"/>
</dbReference>
<dbReference type="PANTHER" id="PTHR31018:SF3">
    <property type="entry name" value="RECEPTOR PROTEIN-TYROSINE KINASE"/>
    <property type="match status" value="1"/>
</dbReference>
<dbReference type="AlphaFoldDB" id="A0A838ZMW4"/>
<dbReference type="SUPFAM" id="SSF52058">
    <property type="entry name" value="L domain-like"/>
    <property type="match status" value="2"/>
</dbReference>
<dbReference type="InterPro" id="IPR036941">
    <property type="entry name" value="Rcpt_L-dom_sf"/>
</dbReference>
<feature type="domain" description="Receptor L-domain" evidence="7">
    <location>
        <begin position="45"/>
        <end position="136"/>
    </location>
</feature>
<evidence type="ECO:0000313" key="9">
    <source>
        <dbReference type="Proteomes" id="UP000552241"/>
    </source>
</evidence>
<evidence type="ECO:0000256" key="4">
    <source>
        <dbReference type="ARBA" id="ARBA00022729"/>
    </source>
</evidence>
<keyword evidence="5" id="KW-0325">Glycoprotein</keyword>
<name>A0A838ZMW4_9FLAO</name>
<keyword evidence="3" id="KW-0964">Secreted</keyword>
<proteinExistence type="predicted"/>
<dbReference type="Proteomes" id="UP000552241">
    <property type="component" value="Unassembled WGS sequence"/>
</dbReference>
<keyword evidence="4 6" id="KW-0732">Signal</keyword>
<keyword evidence="9" id="KW-1185">Reference proteome</keyword>
<dbReference type="Pfam" id="PF01030">
    <property type="entry name" value="Recep_L_domain"/>
    <property type="match status" value="2"/>
</dbReference>
<keyword evidence="2" id="KW-0134">Cell wall</keyword>
<evidence type="ECO:0000259" key="7">
    <source>
        <dbReference type="Pfam" id="PF01030"/>
    </source>
</evidence>
<feature type="domain" description="Receptor L-domain" evidence="7">
    <location>
        <begin position="147"/>
        <end position="236"/>
    </location>
</feature>
<dbReference type="InterPro" id="IPR000494">
    <property type="entry name" value="Rcpt_L-dom"/>
</dbReference>
<dbReference type="Gene3D" id="3.80.20.20">
    <property type="entry name" value="Receptor L-domain"/>
    <property type="match status" value="2"/>
</dbReference>
<evidence type="ECO:0000256" key="3">
    <source>
        <dbReference type="ARBA" id="ARBA00022525"/>
    </source>
</evidence>
<dbReference type="GO" id="GO:0030313">
    <property type="term" value="C:cell envelope"/>
    <property type="evidence" value="ECO:0007669"/>
    <property type="project" value="UniProtKB-SubCell"/>
</dbReference>
<feature type="chain" id="PRO_5032573942" evidence="6">
    <location>
        <begin position="22"/>
        <end position="387"/>
    </location>
</feature>
<evidence type="ECO:0000256" key="6">
    <source>
        <dbReference type="SAM" id="SignalP"/>
    </source>
</evidence>
<evidence type="ECO:0000256" key="2">
    <source>
        <dbReference type="ARBA" id="ARBA00022512"/>
    </source>
</evidence>
<evidence type="ECO:0000313" key="8">
    <source>
        <dbReference type="EMBL" id="MBA5629180.1"/>
    </source>
</evidence>
<organism evidence="8 9">
    <name type="scientific">Moheibacter lacus</name>
    <dbReference type="NCBI Taxonomy" id="2745851"/>
    <lineage>
        <taxon>Bacteria</taxon>
        <taxon>Pseudomonadati</taxon>
        <taxon>Bacteroidota</taxon>
        <taxon>Flavobacteriia</taxon>
        <taxon>Flavobacteriales</taxon>
        <taxon>Weeksellaceae</taxon>
        <taxon>Moheibacter</taxon>
    </lineage>
</organism>
<dbReference type="PANTHER" id="PTHR31018">
    <property type="entry name" value="SPORULATION-SPECIFIC PROTEIN-RELATED"/>
    <property type="match status" value="1"/>
</dbReference>
<feature type="signal peptide" evidence="6">
    <location>
        <begin position="1"/>
        <end position="21"/>
    </location>
</feature>
<dbReference type="RefSeq" id="WP_182042746.1">
    <property type="nucleotide sequence ID" value="NZ_JACDZE010000001.1"/>
</dbReference>
<reference evidence="8 9" key="1">
    <citation type="submission" date="2020-07" db="EMBL/GenBank/DDBJ databases">
        <title>Moheibacter lacus sp. nov., a member of the family Flavobacteriaceae isolated from freshwater lake sediment.</title>
        <authorList>
            <person name="Liu Y."/>
        </authorList>
    </citation>
    <scope>NUCLEOTIDE SEQUENCE [LARGE SCALE GENOMIC DNA]</scope>
    <source>
        <strain evidence="8 9">BDHS18</strain>
    </source>
</reference>
<dbReference type="NCBIfam" id="NF033708">
    <property type="entry name" value="T9SS_Cterm_ChiA"/>
    <property type="match status" value="1"/>
</dbReference>
<protein>
    <submittedName>
        <fullName evidence="8">T9SS sorting signal type C domain-containing protein</fullName>
    </submittedName>
</protein>
<comment type="caution">
    <text evidence="8">The sequence shown here is derived from an EMBL/GenBank/DDBJ whole genome shotgun (WGS) entry which is preliminary data.</text>
</comment>
<gene>
    <name evidence="8" type="ORF">HU137_05270</name>
</gene>
<evidence type="ECO:0000256" key="5">
    <source>
        <dbReference type="ARBA" id="ARBA00023180"/>
    </source>
</evidence>
<sequence>MRLNLFFLTLLFSFTFSKSNAQCPEGDVQLLSQADVDNFVSTYPNCTNISGILTFGEFNSGFNDISDISGLNNMTTVDGELRIFGTQLTNLNGLNNLIEIGGLNILDNNQLIALSELGNISELNNGQLQIAFNYNLQSLEGLDNIQSISGRLYFGKNDSLYSFSNLSSLNSVGELVFIAGTNVTTLGGLENLQYIGSRIIIGDNQNLENITSLNSVNYVGGNVYISENPQLTSLEGIQNMVISTEGETIGLIFNDNPNLSTCNFPNICEYLSWNSTEYPREISGNTGNCLDEQAVLAACGLGISDVENNTTNWNVAYQKNKGSFLIQSNGFQLAEIEVYDLTGKLIKSVQNLNSNQEELRVFTPENVLIIKVKSKEGKVLAKKVLMK</sequence>
<comment type="subcellular location">
    <subcellularLocation>
        <location evidence="1">Secreted</location>
        <location evidence="1">Cell wall</location>
    </subcellularLocation>
</comment>